<keyword evidence="7" id="KW-0812">Transmembrane</keyword>
<keyword evidence="7" id="KW-0472">Membrane</keyword>
<evidence type="ECO:0000256" key="8">
    <source>
        <dbReference type="SAM" id="SignalP"/>
    </source>
</evidence>
<feature type="chain" id="PRO_5015567658" description="Gram-positive cocci surface proteins LPxTG domain-containing protein" evidence="8">
    <location>
        <begin position="36"/>
        <end position="756"/>
    </location>
</feature>
<dbReference type="InterPro" id="IPR022263">
    <property type="entry name" value="KxYKxGKxW"/>
</dbReference>
<keyword evidence="2" id="KW-0964">Secreted</keyword>
<organism evidence="10 11">
    <name type="scientific">Limosilactobacillus reuteri</name>
    <name type="common">Lactobacillus reuteri</name>
    <dbReference type="NCBI Taxonomy" id="1598"/>
    <lineage>
        <taxon>Bacteria</taxon>
        <taxon>Bacillati</taxon>
        <taxon>Bacillota</taxon>
        <taxon>Bacilli</taxon>
        <taxon>Lactobacillales</taxon>
        <taxon>Lactobacillaceae</taxon>
        <taxon>Limosilactobacillus</taxon>
    </lineage>
</organism>
<feature type="compositionally biased region" description="Low complexity" evidence="6">
    <location>
        <begin position="625"/>
        <end position="645"/>
    </location>
</feature>
<dbReference type="Pfam" id="PF19258">
    <property type="entry name" value="KxYKxGKxW_sig"/>
    <property type="match status" value="1"/>
</dbReference>
<dbReference type="Pfam" id="PF00746">
    <property type="entry name" value="Gram_pos_anchor"/>
    <property type="match status" value="1"/>
</dbReference>
<dbReference type="RefSeq" id="WP_107721491.1">
    <property type="nucleotide sequence ID" value="NZ_QAZN01000007.1"/>
</dbReference>
<comment type="caution">
    <text evidence="10">The sequence shown here is derived from an EMBL/GenBank/DDBJ whole genome shotgun (WGS) entry which is preliminary data.</text>
</comment>
<evidence type="ECO:0000313" key="10">
    <source>
        <dbReference type="EMBL" id="PTV04027.1"/>
    </source>
</evidence>
<feature type="coiled-coil region" evidence="5">
    <location>
        <begin position="53"/>
        <end position="115"/>
    </location>
</feature>
<evidence type="ECO:0000256" key="6">
    <source>
        <dbReference type="SAM" id="MobiDB-lite"/>
    </source>
</evidence>
<evidence type="ECO:0000313" key="11">
    <source>
        <dbReference type="Proteomes" id="UP000244083"/>
    </source>
</evidence>
<dbReference type="Gene3D" id="1.10.287.1490">
    <property type="match status" value="1"/>
</dbReference>
<name>A0A2T5Q3P3_LIMRT</name>
<feature type="domain" description="Gram-positive cocci surface proteins LPxTG" evidence="9">
    <location>
        <begin position="719"/>
        <end position="754"/>
    </location>
</feature>
<dbReference type="NCBIfam" id="TIGR03715">
    <property type="entry name" value="KxYKxGKxW"/>
    <property type="match status" value="1"/>
</dbReference>
<feature type="coiled-coil region" evidence="5">
    <location>
        <begin position="544"/>
        <end position="620"/>
    </location>
</feature>
<dbReference type="NCBIfam" id="TIGR01167">
    <property type="entry name" value="LPXTG_anchor"/>
    <property type="match status" value="1"/>
</dbReference>
<gene>
    <name evidence="10" type="ORF">DB325_05255</name>
</gene>
<evidence type="ECO:0000256" key="3">
    <source>
        <dbReference type="ARBA" id="ARBA00022729"/>
    </source>
</evidence>
<keyword evidence="4" id="KW-0572">Peptidoglycan-anchor</keyword>
<evidence type="ECO:0000256" key="4">
    <source>
        <dbReference type="ARBA" id="ARBA00023088"/>
    </source>
</evidence>
<dbReference type="InterPro" id="IPR019931">
    <property type="entry name" value="LPXTG_anchor"/>
</dbReference>
<dbReference type="EMBL" id="QAZN01000007">
    <property type="protein sequence ID" value="PTV04027.1"/>
    <property type="molecule type" value="Genomic_DNA"/>
</dbReference>
<feature type="signal peptide" evidence="8">
    <location>
        <begin position="1"/>
        <end position="35"/>
    </location>
</feature>
<feature type="region of interest" description="Disordered" evidence="6">
    <location>
        <begin position="625"/>
        <end position="649"/>
    </location>
</feature>
<keyword evidence="5" id="KW-0175">Coiled coil</keyword>
<evidence type="ECO:0000256" key="1">
    <source>
        <dbReference type="ARBA" id="ARBA00022512"/>
    </source>
</evidence>
<feature type="transmembrane region" description="Helical" evidence="7">
    <location>
        <begin position="733"/>
        <end position="751"/>
    </location>
</feature>
<dbReference type="AlphaFoldDB" id="A0A2T5Q3P3"/>
<protein>
    <recommendedName>
        <fullName evidence="9">Gram-positive cocci surface proteins LPxTG domain-containing protein</fullName>
    </recommendedName>
</protein>
<dbReference type="SUPFAM" id="SSF57997">
    <property type="entry name" value="Tropomyosin"/>
    <property type="match status" value="1"/>
</dbReference>
<evidence type="ECO:0000256" key="7">
    <source>
        <dbReference type="SAM" id="Phobius"/>
    </source>
</evidence>
<sequence length="756" mass="82768">MKEHKKLYKSGKNWVVATMAVASLGVVALQQNASADTVNTDSATQVTNDTDQVAAQKEAVTNAQGEVNAAKNAVDTQQSQVNAAQAQVNAQQKLVNEKQNTLNTAQKNLDEAKNNVPTDKATIQKQINDAQDAIKHDNTNIASQTKDVDNAQKALDSSEKSSDAQKLQEQVNNDQAKLDKLQQQFDQLNVNNSAAGFFKYLADSTQNPAQKQDAENAYKMMMGQEVTINGTVVKPAPWYNEVSSRLADLNSQMPSSIKAMSDLTNNSDPDNAVAMNSTNRFIENRIRLYNFAKKNNATWLNNYKNVVINGENNPFISLTAMAATLLDADSKVVTGNPLSAYYTSEFPSLFVDHYYTDSQWLTKVKKDGTTDIYGLDEINDKVPSSQDIDNIYKNKDNLNQRISAYVNNQLEADRFGENLGTDERKDAKQAFTERLKEVNPYMKSLGMARHGFKGITMGLSTLPGTYTSDVFETALANYLKEYGISYSEEIDALKGKINLAQGALKLDKEALAKVVSPTLQTNLDNAKKTLQASKDKLVKDTATLNDAKQALTNFDKTVAQKQTELQQAKNAVNKAQEDFNESNKKLEEQNNSLNQDKAKLNELQQVLAVKQQALTAAQAKLSALTTPTKSDNNNDSNDQHSQNSDGDTIKTVNNAEEKGANNAPVELSKVGNQNQTQQVQGLADYQVTLQSEHGTKMSAQSSTVAPVSVSKQAVNENHDNSVNKLPQTGNQESIAAIALGAVAAMFGLSLAKKREY</sequence>
<proteinExistence type="predicted"/>
<accession>A0A2T5Q3P3</accession>
<evidence type="ECO:0000256" key="5">
    <source>
        <dbReference type="SAM" id="Coils"/>
    </source>
</evidence>
<evidence type="ECO:0000256" key="2">
    <source>
        <dbReference type="ARBA" id="ARBA00022525"/>
    </source>
</evidence>
<keyword evidence="3 8" id="KW-0732">Signal</keyword>
<reference evidence="11" key="1">
    <citation type="submission" date="2018-04" db="EMBL/GenBank/DDBJ databases">
        <title>Draft Genome Sequences of 10 Lactobacillus Species from 22 Commercial Probiotic Products.</title>
        <authorList>
            <person name="Gangiredla J."/>
            <person name="Barnaba T.J."/>
            <person name="Mammel M.K."/>
            <person name="Lacher D.W."/>
            <person name="Elkins C.A."/>
            <person name="Lampel K.A."/>
            <person name="Whitehouse C.A."/>
            <person name="Tartera C."/>
        </authorList>
    </citation>
    <scope>NUCLEOTIDE SEQUENCE [LARGE SCALE GENOMIC DNA]</scope>
    <source>
        <strain evidence="11">DS12_10</strain>
    </source>
</reference>
<feature type="coiled-coil region" evidence="5">
    <location>
        <begin position="141"/>
        <end position="191"/>
    </location>
</feature>
<evidence type="ECO:0000259" key="9">
    <source>
        <dbReference type="Pfam" id="PF00746"/>
    </source>
</evidence>
<keyword evidence="7" id="KW-1133">Transmembrane helix</keyword>
<dbReference type="Proteomes" id="UP000244083">
    <property type="component" value="Unassembled WGS sequence"/>
</dbReference>
<keyword evidence="1" id="KW-0134">Cell wall</keyword>